<dbReference type="RefSeq" id="WP_129032344.1">
    <property type="nucleotide sequence ID" value="NZ_QXIL01000007.1"/>
</dbReference>
<evidence type="ECO:0000256" key="1">
    <source>
        <dbReference type="ARBA" id="ARBA00023002"/>
    </source>
</evidence>
<evidence type="ECO:0000313" key="4">
    <source>
        <dbReference type="Proteomes" id="UP000290602"/>
    </source>
</evidence>
<dbReference type="InterPro" id="IPR023210">
    <property type="entry name" value="NADP_OxRdtase_dom"/>
</dbReference>
<dbReference type="Pfam" id="PF00248">
    <property type="entry name" value="Aldo_ket_red"/>
    <property type="match status" value="1"/>
</dbReference>
<gene>
    <name evidence="3" type="ORF">DXH47_05540</name>
</gene>
<dbReference type="GO" id="GO:0016491">
    <property type="term" value="F:oxidoreductase activity"/>
    <property type="evidence" value="ECO:0007669"/>
    <property type="project" value="UniProtKB-KW"/>
</dbReference>
<dbReference type="PANTHER" id="PTHR43364:SF4">
    <property type="entry name" value="NAD(P)-LINKED OXIDOREDUCTASE SUPERFAMILY PROTEIN"/>
    <property type="match status" value="1"/>
</dbReference>
<dbReference type="GO" id="GO:0005829">
    <property type="term" value="C:cytosol"/>
    <property type="evidence" value="ECO:0007669"/>
    <property type="project" value="TreeGrafter"/>
</dbReference>
<organism evidence="3 4">
    <name type="scientific">Levilactobacillus suantsaii</name>
    <dbReference type="NCBI Taxonomy" id="2292255"/>
    <lineage>
        <taxon>Bacteria</taxon>
        <taxon>Bacillati</taxon>
        <taxon>Bacillota</taxon>
        <taxon>Bacilli</taxon>
        <taxon>Lactobacillales</taxon>
        <taxon>Lactobacillaceae</taxon>
        <taxon>Levilactobacillus</taxon>
    </lineage>
</organism>
<comment type="caution">
    <text evidence="3">The sequence shown here is derived from an EMBL/GenBank/DDBJ whole genome shotgun (WGS) entry which is preliminary data.</text>
</comment>
<sequence length="310" mass="34387">MTFPKITMGTWAWGDSYFGNHYDEAHFKDVYQAAIAQGLTLWDTAYAYGAGASEKILGNLTQATSRDKLQLSTKFTPQLADTAADDPVATMLAGSLDRLQTDSVDLYWIHNAADVERWTPALIPLLKRGQIKRVGVSNHNLNEIKRVQEILGAAGYHLSAIQNHLSLLDRTSEIAGILDYCHQQNLTFFAYMVLEQGALTGHYTTEHPFPEDTARAQTYNPLLPMIRPLVDQLTQIGQKYDLSAAQTAMAWAMSKGTLPIIGVTKVAQVNDAAQVAHTTLSVEDIHTLERTASELGVDTIREWEQNLQEN</sequence>
<name>A0A4Q0VI02_9LACO</name>
<dbReference type="OrthoDB" id="9773828at2"/>
<keyword evidence="1" id="KW-0560">Oxidoreductase</keyword>
<dbReference type="EMBL" id="QXIL01000007">
    <property type="protein sequence ID" value="RXI78972.1"/>
    <property type="molecule type" value="Genomic_DNA"/>
</dbReference>
<dbReference type="Proteomes" id="UP000290602">
    <property type="component" value="Unassembled WGS sequence"/>
</dbReference>
<dbReference type="InterPro" id="IPR050523">
    <property type="entry name" value="AKR_Detox_Biosynth"/>
</dbReference>
<evidence type="ECO:0000259" key="2">
    <source>
        <dbReference type="Pfam" id="PF00248"/>
    </source>
</evidence>
<keyword evidence="4" id="KW-1185">Reference proteome</keyword>
<dbReference type="CDD" id="cd19103">
    <property type="entry name" value="AKR_unchar"/>
    <property type="match status" value="1"/>
</dbReference>
<proteinExistence type="predicted"/>
<reference evidence="3 4" key="1">
    <citation type="submission" date="2018-08" db="EMBL/GenBank/DDBJ databases">
        <title>Lactobacillus suantsai sp. nov., isolated from traditional fermented suan-tsai in Taiwan.</title>
        <authorList>
            <person name="Huang C.-H."/>
        </authorList>
    </citation>
    <scope>NUCLEOTIDE SEQUENCE [LARGE SCALE GENOMIC DNA]</scope>
    <source>
        <strain evidence="3 4">BCRC 12945</strain>
    </source>
</reference>
<evidence type="ECO:0000313" key="3">
    <source>
        <dbReference type="EMBL" id="RXI78972.1"/>
    </source>
</evidence>
<dbReference type="AlphaFoldDB" id="A0A4Q0VI02"/>
<dbReference type="Gene3D" id="3.20.20.100">
    <property type="entry name" value="NADP-dependent oxidoreductase domain"/>
    <property type="match status" value="1"/>
</dbReference>
<dbReference type="SUPFAM" id="SSF51430">
    <property type="entry name" value="NAD(P)-linked oxidoreductase"/>
    <property type="match status" value="1"/>
</dbReference>
<protein>
    <submittedName>
        <fullName evidence="3">Aldo/keto reductase</fullName>
    </submittedName>
</protein>
<dbReference type="PANTHER" id="PTHR43364">
    <property type="entry name" value="NADH-SPECIFIC METHYLGLYOXAL REDUCTASE-RELATED"/>
    <property type="match status" value="1"/>
</dbReference>
<dbReference type="InterPro" id="IPR036812">
    <property type="entry name" value="NAD(P)_OxRdtase_dom_sf"/>
</dbReference>
<feature type="domain" description="NADP-dependent oxidoreductase" evidence="2">
    <location>
        <begin position="5"/>
        <end position="289"/>
    </location>
</feature>
<accession>A0A4Q0VI02</accession>